<keyword evidence="3" id="KW-1185">Reference proteome</keyword>
<feature type="transmembrane region" description="Helical" evidence="1">
    <location>
        <begin position="99"/>
        <end position="117"/>
    </location>
</feature>
<keyword evidence="1" id="KW-0472">Membrane</keyword>
<feature type="transmembrane region" description="Helical" evidence="1">
    <location>
        <begin position="64"/>
        <end position="87"/>
    </location>
</feature>
<keyword evidence="1" id="KW-0812">Transmembrane</keyword>
<accession>A0A482VT90</accession>
<name>A0A482VT90_ASBVE</name>
<evidence type="ECO:0000313" key="2">
    <source>
        <dbReference type="EMBL" id="RZC36095.1"/>
    </source>
</evidence>
<evidence type="ECO:0000313" key="3">
    <source>
        <dbReference type="Proteomes" id="UP000292052"/>
    </source>
</evidence>
<evidence type="ECO:0000256" key="1">
    <source>
        <dbReference type="SAM" id="Phobius"/>
    </source>
</evidence>
<dbReference type="OrthoDB" id="6760735at2759"/>
<sequence length="202" mass="23242">IPTVILILTYDSTVAQSETIFADLQTSQLRPEFLQKTVLERLAKKSQKIAGQRTQPKSVEGNPYYLGLVVALSVQFASLFLSCGLYHGLKQDGISFVQMFLNFFYKFLLCVVTNMILSRYRSLKSILKAYFQENKSYVSIHFMKQVENTMHTLKQNVGTYNDMLGWPIFLVISNTTFGFVDNIDYSIFCFKEAILWNIFEMG</sequence>
<feature type="non-terminal residue" evidence="2">
    <location>
        <position position="1"/>
    </location>
</feature>
<dbReference type="EMBL" id="QDEB01065277">
    <property type="protein sequence ID" value="RZC36095.1"/>
    <property type="molecule type" value="Genomic_DNA"/>
</dbReference>
<evidence type="ECO:0008006" key="4">
    <source>
        <dbReference type="Google" id="ProtNLM"/>
    </source>
</evidence>
<proteinExistence type="predicted"/>
<gene>
    <name evidence="2" type="ORF">BDFB_009177</name>
</gene>
<dbReference type="AlphaFoldDB" id="A0A482VT90"/>
<protein>
    <recommendedName>
        <fullName evidence="4">Gustatory receptor</fullName>
    </recommendedName>
</protein>
<reference evidence="2 3" key="1">
    <citation type="submission" date="2017-03" db="EMBL/GenBank/DDBJ databases">
        <title>Genome of the blue death feigning beetle - Asbolus verrucosus.</title>
        <authorList>
            <person name="Rider S.D."/>
        </authorList>
    </citation>
    <scope>NUCLEOTIDE SEQUENCE [LARGE SCALE GENOMIC DNA]</scope>
    <source>
        <strain evidence="2">Butters</strain>
        <tissue evidence="2">Head and leg muscle</tissue>
    </source>
</reference>
<comment type="caution">
    <text evidence="2">The sequence shown here is derived from an EMBL/GenBank/DDBJ whole genome shotgun (WGS) entry which is preliminary data.</text>
</comment>
<organism evidence="2 3">
    <name type="scientific">Asbolus verrucosus</name>
    <name type="common">Desert ironclad beetle</name>
    <dbReference type="NCBI Taxonomy" id="1661398"/>
    <lineage>
        <taxon>Eukaryota</taxon>
        <taxon>Metazoa</taxon>
        <taxon>Ecdysozoa</taxon>
        <taxon>Arthropoda</taxon>
        <taxon>Hexapoda</taxon>
        <taxon>Insecta</taxon>
        <taxon>Pterygota</taxon>
        <taxon>Neoptera</taxon>
        <taxon>Endopterygota</taxon>
        <taxon>Coleoptera</taxon>
        <taxon>Polyphaga</taxon>
        <taxon>Cucujiformia</taxon>
        <taxon>Tenebrionidae</taxon>
        <taxon>Pimeliinae</taxon>
        <taxon>Asbolus</taxon>
    </lineage>
</organism>
<dbReference type="Proteomes" id="UP000292052">
    <property type="component" value="Unassembled WGS sequence"/>
</dbReference>
<keyword evidence="1" id="KW-1133">Transmembrane helix</keyword>